<dbReference type="InterPro" id="IPR038765">
    <property type="entry name" value="Papain-like_cys_pep_sf"/>
</dbReference>
<dbReference type="SUPFAM" id="SSF54001">
    <property type="entry name" value="Cysteine proteinases"/>
    <property type="match status" value="1"/>
</dbReference>
<dbReference type="PANTHER" id="PTHR13943">
    <property type="entry name" value="HRAS-LIKE SUPPRESSOR - RELATED"/>
    <property type="match status" value="1"/>
</dbReference>
<dbReference type="GeneID" id="106079416"/>
<evidence type="ECO:0000256" key="1">
    <source>
        <dbReference type="ARBA" id="ARBA00007824"/>
    </source>
</evidence>
<dbReference type="GO" id="GO:0008970">
    <property type="term" value="F:phospholipase A1 activity"/>
    <property type="evidence" value="ECO:0007669"/>
    <property type="project" value="TreeGrafter"/>
</dbReference>
<evidence type="ECO:0000256" key="4">
    <source>
        <dbReference type="ARBA" id="ARBA00023098"/>
    </source>
</evidence>
<dbReference type="GO" id="GO:0004623">
    <property type="term" value="F:phospholipase A2 activity"/>
    <property type="evidence" value="ECO:0007669"/>
    <property type="project" value="TreeGrafter"/>
</dbReference>
<sequence>MANQSGPSNPGLVQHGETLKRRIQNEAFLQQVKPGDMIEFPRKFYSHWAIYVGKGKVIHLTGDAGDMALDEAGTVKLEDFWTVVGTSTPKINNFLDAEMELNM</sequence>
<organism evidence="6 7">
    <name type="scientific">Biomphalaria glabrata</name>
    <name type="common">Bloodfluke planorb</name>
    <name type="synonym">Freshwater snail</name>
    <dbReference type="NCBI Taxonomy" id="6526"/>
    <lineage>
        <taxon>Eukaryota</taxon>
        <taxon>Metazoa</taxon>
        <taxon>Spiralia</taxon>
        <taxon>Lophotrochozoa</taxon>
        <taxon>Mollusca</taxon>
        <taxon>Gastropoda</taxon>
        <taxon>Heterobranchia</taxon>
        <taxon>Euthyneura</taxon>
        <taxon>Panpulmonata</taxon>
        <taxon>Hygrophila</taxon>
        <taxon>Lymnaeoidea</taxon>
        <taxon>Planorbidae</taxon>
        <taxon>Biomphalaria</taxon>
    </lineage>
</organism>
<evidence type="ECO:0000313" key="7">
    <source>
        <dbReference type="RefSeq" id="XP_055872616.1"/>
    </source>
</evidence>
<proteinExistence type="inferred from homology"/>
<dbReference type="PANTHER" id="PTHR13943:SF77">
    <property type="entry name" value="LRAT DOMAIN-CONTAINING PROTEIN"/>
    <property type="match status" value="1"/>
</dbReference>
<dbReference type="GO" id="GO:0005737">
    <property type="term" value="C:cytoplasm"/>
    <property type="evidence" value="ECO:0007669"/>
    <property type="project" value="TreeGrafter"/>
</dbReference>
<reference evidence="7" key="1">
    <citation type="submission" date="2025-08" db="UniProtKB">
        <authorList>
            <consortium name="RefSeq"/>
        </authorList>
    </citation>
    <scope>IDENTIFICATION</scope>
</reference>
<name>A0A9W2ZCB9_BIOGL</name>
<dbReference type="PROSITE" id="PS51934">
    <property type="entry name" value="LRAT"/>
    <property type="match status" value="1"/>
</dbReference>
<evidence type="ECO:0000313" key="6">
    <source>
        <dbReference type="Proteomes" id="UP001165740"/>
    </source>
</evidence>
<accession>A0A9W2ZCB9</accession>
<dbReference type="RefSeq" id="XP_055872616.1">
    <property type="nucleotide sequence ID" value="XM_056016641.1"/>
</dbReference>
<gene>
    <name evidence="7" type="primary">LOC106079416</name>
</gene>
<dbReference type="GO" id="GO:0016410">
    <property type="term" value="F:N-acyltransferase activity"/>
    <property type="evidence" value="ECO:0007669"/>
    <property type="project" value="TreeGrafter"/>
</dbReference>
<feature type="domain" description="LRAT" evidence="5">
    <location>
        <begin position="37"/>
        <end position="103"/>
    </location>
</feature>
<keyword evidence="3" id="KW-0378">Hydrolase</keyword>
<dbReference type="Proteomes" id="UP001165740">
    <property type="component" value="Chromosome 18"/>
</dbReference>
<protein>
    <submittedName>
        <fullName evidence="7">Phospholipase A and acyltransferase 3-like isoform X2</fullName>
    </submittedName>
</protein>
<dbReference type="InterPro" id="IPR007053">
    <property type="entry name" value="LRAT_dom"/>
</dbReference>
<keyword evidence="4" id="KW-0443">Lipid metabolism</keyword>
<comment type="similarity">
    <text evidence="1">Belongs to the H-rev107 family.</text>
</comment>
<keyword evidence="6" id="KW-1185">Reference proteome</keyword>
<dbReference type="InterPro" id="IPR051496">
    <property type="entry name" value="H-rev107_PLA/AT"/>
</dbReference>
<evidence type="ECO:0000259" key="5">
    <source>
        <dbReference type="PROSITE" id="PS51934"/>
    </source>
</evidence>
<keyword evidence="2" id="KW-0808">Transferase</keyword>
<evidence type="ECO:0000256" key="3">
    <source>
        <dbReference type="ARBA" id="ARBA00022801"/>
    </source>
</evidence>
<dbReference type="GO" id="GO:0070292">
    <property type="term" value="P:N-acylphosphatidylethanolamine metabolic process"/>
    <property type="evidence" value="ECO:0007669"/>
    <property type="project" value="TreeGrafter"/>
</dbReference>
<dbReference type="Pfam" id="PF04970">
    <property type="entry name" value="LRAT"/>
    <property type="match status" value="1"/>
</dbReference>
<dbReference type="Gene3D" id="3.90.1720.10">
    <property type="entry name" value="endopeptidase domain like (from Nostoc punctiforme)"/>
    <property type="match status" value="1"/>
</dbReference>
<evidence type="ECO:0000256" key="2">
    <source>
        <dbReference type="ARBA" id="ARBA00022679"/>
    </source>
</evidence>
<dbReference type="AlphaFoldDB" id="A0A9W2ZCB9"/>